<sequence>MSSGKLGVVDETSEPTTQDAGPSIRTGAGGFCTVRGTFYRAVDPAHKGAALAGSRNPGRYSRTGESTLYLSASHEGVAAAMIAHVDHRAPKLEVMAFDVKVDSIADLRDAAAAALFGVDPEEAAAPWQEAVAEGRTPPSWRVRDALVAAGARGLIDPSRQRPGLWHLTLFDWSDATVRALQAENS</sequence>
<feature type="region of interest" description="Disordered" evidence="1">
    <location>
        <begin position="1"/>
        <end position="26"/>
    </location>
</feature>
<evidence type="ECO:0000259" key="2">
    <source>
        <dbReference type="Pfam" id="PF08808"/>
    </source>
</evidence>
<reference evidence="3 4" key="1">
    <citation type="submission" date="2017-10" db="EMBL/GenBank/DDBJ databases">
        <title>Sequencing the genomes of 1000 actinobacteria strains.</title>
        <authorList>
            <person name="Klenk H.-P."/>
        </authorList>
    </citation>
    <scope>NUCLEOTIDE SEQUENCE [LARGE SCALE GENOMIC DNA]</scope>
    <source>
        <strain evidence="3 4">DSM 21798</strain>
    </source>
</reference>
<evidence type="ECO:0000313" key="3">
    <source>
        <dbReference type="EMBL" id="PFG29474.1"/>
    </source>
</evidence>
<dbReference type="InterPro" id="IPR014914">
    <property type="entry name" value="RES_dom"/>
</dbReference>
<proteinExistence type="predicted"/>
<dbReference type="EMBL" id="PDJE01000001">
    <property type="protein sequence ID" value="PFG29474.1"/>
    <property type="molecule type" value="Genomic_DNA"/>
</dbReference>
<gene>
    <name evidence="3" type="ORF">ATJ78_0380</name>
</gene>
<feature type="domain" description="RES" evidence="2">
    <location>
        <begin position="38"/>
        <end position="174"/>
    </location>
</feature>
<comment type="caution">
    <text evidence="3">The sequence shown here is derived from an EMBL/GenBank/DDBJ whole genome shotgun (WGS) entry which is preliminary data.</text>
</comment>
<organism evidence="3 4">
    <name type="scientific">Paramicrobacterium agarici</name>
    <dbReference type="NCBI Taxonomy" id="630514"/>
    <lineage>
        <taxon>Bacteria</taxon>
        <taxon>Bacillati</taxon>
        <taxon>Actinomycetota</taxon>
        <taxon>Actinomycetes</taxon>
        <taxon>Micrococcales</taxon>
        <taxon>Microbacteriaceae</taxon>
        <taxon>Paramicrobacterium</taxon>
    </lineage>
</organism>
<keyword evidence="4" id="KW-1185">Reference proteome</keyword>
<dbReference type="AlphaFoldDB" id="A0A2A9DSB6"/>
<protein>
    <submittedName>
        <fullName evidence="3">RES domain-containing protein</fullName>
    </submittedName>
</protein>
<dbReference type="Proteomes" id="UP000221369">
    <property type="component" value="Unassembled WGS sequence"/>
</dbReference>
<name>A0A2A9DSB6_9MICO</name>
<dbReference type="Pfam" id="PF08808">
    <property type="entry name" value="RES"/>
    <property type="match status" value="1"/>
</dbReference>
<evidence type="ECO:0000256" key="1">
    <source>
        <dbReference type="SAM" id="MobiDB-lite"/>
    </source>
</evidence>
<accession>A0A2A9DSB6</accession>
<evidence type="ECO:0000313" key="4">
    <source>
        <dbReference type="Proteomes" id="UP000221369"/>
    </source>
</evidence>